<comment type="caution">
    <text evidence="2">The sequence shown here is derived from an EMBL/GenBank/DDBJ whole genome shotgun (WGS) entry which is preliminary data.</text>
</comment>
<proteinExistence type="predicted"/>
<dbReference type="EMBL" id="JBHULR010000003">
    <property type="protein sequence ID" value="MFD2547137.1"/>
    <property type="molecule type" value="Genomic_DNA"/>
</dbReference>
<dbReference type="RefSeq" id="WP_380901604.1">
    <property type="nucleotide sequence ID" value="NZ_JBHUEG010000007.1"/>
</dbReference>
<accession>A0ABW5KHG5</accession>
<dbReference type="Proteomes" id="UP001597545">
    <property type="component" value="Unassembled WGS sequence"/>
</dbReference>
<gene>
    <name evidence="2" type="ORF">ACFSR5_05695</name>
</gene>
<evidence type="ECO:0000313" key="2">
    <source>
        <dbReference type="EMBL" id="MFD2547137.1"/>
    </source>
</evidence>
<dbReference type="InterPro" id="IPR032774">
    <property type="entry name" value="WG_beta_rep"/>
</dbReference>
<feature type="signal peptide" evidence="1">
    <location>
        <begin position="1"/>
        <end position="20"/>
    </location>
</feature>
<dbReference type="Pfam" id="PF14903">
    <property type="entry name" value="WG_beta_rep"/>
    <property type="match status" value="3"/>
</dbReference>
<organism evidence="2 3">
    <name type="scientific">Sphingobacterium suaedae</name>
    <dbReference type="NCBI Taxonomy" id="1686402"/>
    <lineage>
        <taxon>Bacteria</taxon>
        <taxon>Pseudomonadati</taxon>
        <taxon>Bacteroidota</taxon>
        <taxon>Sphingobacteriia</taxon>
        <taxon>Sphingobacteriales</taxon>
        <taxon>Sphingobacteriaceae</taxon>
        <taxon>Sphingobacterium</taxon>
    </lineage>
</organism>
<dbReference type="PANTHER" id="PTHR37841">
    <property type="entry name" value="GLR2918 PROTEIN"/>
    <property type="match status" value="1"/>
</dbReference>
<sequence>MRKIMFTMAGLMLYSLTGLAQSRPFFYISYAAQIPAENTVQDVLKAWVDETTIRVVAAEEEASAVQLIDKTTGVVTVLNPQTAQYYQMELAEEDIALDFVQGRDTVIQGYPCKLAVLHVTPNEENPEDQSVEIWYTEKIPALFWGQFDFLQKVPGATLSINWRANGFSLFAKAVTKEQLSASEWEIPSDYEEVDIADVVDTFEETDYSQLADNRYLYMDADSTFYGLKDGEGNEITPAIYTSISAFEDGVAIVGTTDYKYGTMDTDGKIQLEAIYDYLSYDSSTEQYLFGVNEKYGLIDKDGRMVIEPTYDMLSFFMNGYAIFQEDGKQGLLNTEGKVAVAAKFDYIIDRGKMHFVTLENDTYQLYTIAQTKKVAADYQFIGVTDEPNLFVAQKGELYGYLDANGQVAIPFKYTYASGFVDGLATVISEGSEESFMVNTKGERIENPE</sequence>
<evidence type="ECO:0000256" key="1">
    <source>
        <dbReference type="SAM" id="SignalP"/>
    </source>
</evidence>
<dbReference type="PANTHER" id="PTHR37841:SF1">
    <property type="entry name" value="DUF3298 DOMAIN-CONTAINING PROTEIN"/>
    <property type="match status" value="1"/>
</dbReference>
<keyword evidence="1" id="KW-0732">Signal</keyword>
<reference evidence="3" key="1">
    <citation type="journal article" date="2019" name="Int. J. Syst. Evol. Microbiol.">
        <title>The Global Catalogue of Microorganisms (GCM) 10K type strain sequencing project: providing services to taxonomists for standard genome sequencing and annotation.</title>
        <authorList>
            <consortium name="The Broad Institute Genomics Platform"/>
            <consortium name="The Broad Institute Genome Sequencing Center for Infectious Disease"/>
            <person name="Wu L."/>
            <person name="Ma J."/>
        </authorList>
    </citation>
    <scope>NUCLEOTIDE SEQUENCE [LARGE SCALE GENOMIC DNA]</scope>
    <source>
        <strain evidence="3">KCTC 42662</strain>
    </source>
</reference>
<protein>
    <submittedName>
        <fullName evidence="2">WG repeat-containing protein</fullName>
    </submittedName>
</protein>
<name>A0ABW5KHG5_9SPHI</name>
<evidence type="ECO:0000313" key="3">
    <source>
        <dbReference type="Proteomes" id="UP001597545"/>
    </source>
</evidence>
<feature type="chain" id="PRO_5045340294" evidence="1">
    <location>
        <begin position="21"/>
        <end position="448"/>
    </location>
</feature>
<keyword evidence="3" id="KW-1185">Reference proteome</keyword>